<evidence type="ECO:0000256" key="1">
    <source>
        <dbReference type="SAM" id="MobiDB-lite"/>
    </source>
</evidence>
<feature type="non-terminal residue" evidence="3">
    <location>
        <position position="221"/>
    </location>
</feature>
<feature type="signal peptide" evidence="2">
    <location>
        <begin position="1"/>
        <end position="18"/>
    </location>
</feature>
<evidence type="ECO:0000256" key="2">
    <source>
        <dbReference type="SAM" id="SignalP"/>
    </source>
</evidence>
<accession>A0AA36D722</accession>
<comment type="caution">
    <text evidence="3">The sequence shown here is derived from an EMBL/GenBank/DDBJ whole genome shotgun (WGS) entry which is preliminary data.</text>
</comment>
<sequence>MWARVALMCGLLPMAAMALTCFDCFDTGPDHKECTTLRNCTGKACMIYDAGDGKKLTAFCIMATKNEENKKSGCWMEADGVGKHCICHEDFCNRLGQPQDDSKPGIAGAAMLKANPLVDYDDDNDGVAPAPKNVLFPTAEAADPQTAGEEDDDLVPINFEDYENKEQIDDKSSTEQRRLQTNEIGDVEATTRDVSSGYRPPKCLLLFLTMATSWARLFAGL</sequence>
<dbReference type="Proteomes" id="UP001177023">
    <property type="component" value="Unassembled WGS sequence"/>
</dbReference>
<proteinExistence type="predicted"/>
<feature type="compositionally biased region" description="Basic and acidic residues" evidence="1">
    <location>
        <begin position="165"/>
        <end position="180"/>
    </location>
</feature>
<keyword evidence="4" id="KW-1185">Reference proteome</keyword>
<protein>
    <submittedName>
        <fullName evidence="3">Uncharacterized protein</fullName>
    </submittedName>
</protein>
<dbReference type="EMBL" id="CATQJA010002664">
    <property type="protein sequence ID" value="CAJ0581936.1"/>
    <property type="molecule type" value="Genomic_DNA"/>
</dbReference>
<name>A0AA36D722_9BILA</name>
<feature type="region of interest" description="Disordered" evidence="1">
    <location>
        <begin position="165"/>
        <end position="185"/>
    </location>
</feature>
<feature type="chain" id="PRO_5041369202" evidence="2">
    <location>
        <begin position="19"/>
        <end position="221"/>
    </location>
</feature>
<keyword evidence="2" id="KW-0732">Signal</keyword>
<dbReference type="AlphaFoldDB" id="A0AA36D722"/>
<evidence type="ECO:0000313" key="4">
    <source>
        <dbReference type="Proteomes" id="UP001177023"/>
    </source>
</evidence>
<gene>
    <name evidence="3" type="ORF">MSPICULIGERA_LOCUS20085</name>
</gene>
<evidence type="ECO:0000313" key="3">
    <source>
        <dbReference type="EMBL" id="CAJ0581936.1"/>
    </source>
</evidence>
<reference evidence="3" key="1">
    <citation type="submission" date="2023-06" db="EMBL/GenBank/DDBJ databases">
        <authorList>
            <person name="Delattre M."/>
        </authorList>
    </citation>
    <scope>NUCLEOTIDE SEQUENCE</scope>
    <source>
        <strain evidence="3">AF72</strain>
    </source>
</reference>
<organism evidence="3 4">
    <name type="scientific">Mesorhabditis spiculigera</name>
    <dbReference type="NCBI Taxonomy" id="96644"/>
    <lineage>
        <taxon>Eukaryota</taxon>
        <taxon>Metazoa</taxon>
        <taxon>Ecdysozoa</taxon>
        <taxon>Nematoda</taxon>
        <taxon>Chromadorea</taxon>
        <taxon>Rhabditida</taxon>
        <taxon>Rhabditina</taxon>
        <taxon>Rhabditomorpha</taxon>
        <taxon>Rhabditoidea</taxon>
        <taxon>Rhabditidae</taxon>
        <taxon>Mesorhabditinae</taxon>
        <taxon>Mesorhabditis</taxon>
    </lineage>
</organism>